<dbReference type="PANTHER" id="PTHR10372:SF6">
    <property type="entry name" value="CATENIN DELTA-1"/>
    <property type="match status" value="1"/>
</dbReference>
<feature type="compositionally biased region" description="Basic and acidic residues" evidence="7">
    <location>
        <begin position="9"/>
        <end position="22"/>
    </location>
</feature>
<feature type="region of interest" description="Disordered" evidence="7">
    <location>
        <begin position="1"/>
        <end position="56"/>
    </location>
</feature>
<evidence type="ECO:0000256" key="4">
    <source>
        <dbReference type="ARBA" id="ARBA00022889"/>
    </source>
</evidence>
<keyword evidence="10" id="KW-1185">Reference proteome</keyword>
<feature type="compositionally biased region" description="Low complexity" evidence="7">
    <location>
        <begin position="33"/>
        <end position="44"/>
    </location>
</feature>
<dbReference type="EMBL" id="JADDUC010000176">
    <property type="protein sequence ID" value="KAG0116358.1"/>
    <property type="molecule type" value="Genomic_DNA"/>
</dbReference>
<dbReference type="InterPro" id="IPR011989">
    <property type="entry name" value="ARM-like"/>
</dbReference>
<dbReference type="Proteomes" id="UP000618051">
    <property type="component" value="Unassembled WGS sequence"/>
</dbReference>
<dbReference type="GO" id="GO:0005886">
    <property type="term" value="C:plasma membrane"/>
    <property type="evidence" value="ECO:0007669"/>
    <property type="project" value="TreeGrafter"/>
</dbReference>
<dbReference type="SUPFAM" id="SSF48371">
    <property type="entry name" value="ARM repeat"/>
    <property type="match status" value="1"/>
</dbReference>
<feature type="compositionally biased region" description="Basic and acidic residues" evidence="7">
    <location>
        <begin position="1298"/>
        <end position="1311"/>
    </location>
</feature>
<dbReference type="InterPro" id="IPR000225">
    <property type="entry name" value="Armadillo"/>
</dbReference>
<keyword evidence="4" id="KW-0130">Cell adhesion</keyword>
<reference evidence="8" key="1">
    <citation type="submission" date="2020-10" db="EMBL/GenBank/DDBJ databases">
        <title>Feather gene expression reveals the developmental basis of iridescence in African starlings.</title>
        <authorList>
            <person name="Rubenstein D.R."/>
        </authorList>
    </citation>
    <scope>NUCLEOTIDE SEQUENCE</scope>
    <source>
        <strain evidence="8">SS15</strain>
        <tissue evidence="8">Liver</tissue>
    </source>
</reference>
<evidence type="ECO:0000256" key="1">
    <source>
        <dbReference type="ARBA" id="ARBA00004282"/>
    </source>
</evidence>
<dbReference type="GO" id="GO:0005634">
    <property type="term" value="C:nucleus"/>
    <property type="evidence" value="ECO:0007669"/>
    <property type="project" value="TreeGrafter"/>
</dbReference>
<feature type="compositionally biased region" description="Polar residues" evidence="7">
    <location>
        <begin position="1251"/>
        <end position="1263"/>
    </location>
</feature>
<evidence type="ECO:0000256" key="5">
    <source>
        <dbReference type="ARBA" id="ARBA00022949"/>
    </source>
</evidence>
<comment type="subcellular location">
    <subcellularLocation>
        <location evidence="1">Cell junction</location>
    </subcellularLocation>
</comment>
<dbReference type="OrthoDB" id="3245100at2759"/>
<dbReference type="InterPro" id="IPR028435">
    <property type="entry name" value="Plakophilin/d_Catenin"/>
</dbReference>
<keyword evidence="5" id="KW-0965">Cell junction</keyword>
<dbReference type="PROSITE" id="PS50176">
    <property type="entry name" value="ARM_REPEAT"/>
    <property type="match status" value="3"/>
</dbReference>
<evidence type="ECO:0000313" key="9">
    <source>
        <dbReference type="EMBL" id="KAI1232670.1"/>
    </source>
</evidence>
<dbReference type="GO" id="GO:0005912">
    <property type="term" value="C:adherens junction"/>
    <property type="evidence" value="ECO:0007669"/>
    <property type="project" value="TreeGrafter"/>
</dbReference>
<dbReference type="EMBL" id="JADDUC020000021">
    <property type="protein sequence ID" value="KAI1232670.1"/>
    <property type="molecule type" value="Genomic_DNA"/>
</dbReference>
<comment type="similarity">
    <text evidence="2">Belongs to the beta-catenin family.</text>
</comment>
<dbReference type="PANTHER" id="PTHR10372">
    <property type="entry name" value="PLAKOPHILLIN-RELATED"/>
    <property type="match status" value="1"/>
</dbReference>
<feature type="repeat" description="ARM" evidence="6">
    <location>
        <begin position="735"/>
        <end position="772"/>
    </location>
</feature>
<dbReference type="GO" id="GO:0098609">
    <property type="term" value="P:cell-cell adhesion"/>
    <property type="evidence" value="ECO:0007669"/>
    <property type="project" value="InterPro"/>
</dbReference>
<dbReference type="Pfam" id="PF00514">
    <property type="entry name" value="Arm"/>
    <property type="match status" value="4"/>
</dbReference>
<protein>
    <recommendedName>
        <fullName evidence="11">Catenin delta 1</fullName>
    </recommendedName>
</protein>
<keyword evidence="3" id="KW-0677">Repeat</keyword>
<evidence type="ECO:0000256" key="7">
    <source>
        <dbReference type="SAM" id="MobiDB-lite"/>
    </source>
</evidence>
<reference evidence="9 10" key="2">
    <citation type="journal article" date="2021" name="J. Hered.">
        <title>Feather Gene Expression Elucidates the Developmental Basis of Plumage Iridescence in African Starlings.</title>
        <authorList>
            <person name="Rubenstein D.R."/>
            <person name="Corvelo A."/>
            <person name="MacManes M.D."/>
            <person name="Maia R."/>
            <person name="Narzisi G."/>
            <person name="Rousaki A."/>
            <person name="Vandenabeele P."/>
            <person name="Shawkey M.D."/>
            <person name="Solomon J."/>
        </authorList>
    </citation>
    <scope>NUCLEOTIDE SEQUENCE [LARGE SCALE GENOMIC DNA]</scope>
    <source>
        <strain evidence="9">SS15</strain>
    </source>
</reference>
<comment type="caution">
    <text evidence="8">The sequence shown here is derived from an EMBL/GenBank/DDBJ whole genome shotgun (WGS) entry which is preliminary data.</text>
</comment>
<evidence type="ECO:0008006" key="11">
    <source>
        <dbReference type="Google" id="ProtNLM"/>
    </source>
</evidence>
<feature type="repeat" description="ARM" evidence="6">
    <location>
        <begin position="778"/>
        <end position="821"/>
    </location>
</feature>
<feature type="compositionally biased region" description="Polar residues" evidence="7">
    <location>
        <begin position="1285"/>
        <end position="1297"/>
    </location>
</feature>
<feature type="non-terminal residue" evidence="8">
    <location>
        <position position="1327"/>
    </location>
</feature>
<feature type="repeat" description="ARM" evidence="6">
    <location>
        <begin position="1106"/>
        <end position="1143"/>
    </location>
</feature>
<organism evidence="8">
    <name type="scientific">Lamprotornis superbus</name>
    <dbReference type="NCBI Taxonomy" id="245042"/>
    <lineage>
        <taxon>Eukaryota</taxon>
        <taxon>Metazoa</taxon>
        <taxon>Chordata</taxon>
        <taxon>Craniata</taxon>
        <taxon>Vertebrata</taxon>
        <taxon>Euteleostomi</taxon>
        <taxon>Archelosauria</taxon>
        <taxon>Archosauria</taxon>
        <taxon>Dinosauria</taxon>
        <taxon>Saurischia</taxon>
        <taxon>Theropoda</taxon>
        <taxon>Coelurosauria</taxon>
        <taxon>Aves</taxon>
        <taxon>Neognathae</taxon>
        <taxon>Neoaves</taxon>
        <taxon>Telluraves</taxon>
        <taxon>Australaves</taxon>
        <taxon>Passeriformes</taxon>
        <taxon>Sturnidae</taxon>
        <taxon>Lamprotornis</taxon>
    </lineage>
</organism>
<evidence type="ECO:0000256" key="6">
    <source>
        <dbReference type="PROSITE-ProRule" id="PRU00259"/>
    </source>
</evidence>
<sequence length="1327" mass="145477">IPRRWCTRGTHDSRDRPHRDGRPGPAPVPPRSRPSLSRLLTPGAAPRPPRPARRTNFHFRCGSGAGARILASVKEQEAQFEKLTRALEEERRHVSAQLERVRVSPQDAGPGLANGTLTRRHQNGRFLGDADLERQKYSDLKLNGPQDHSHLLYSTIPRMQDPGQIVEETYTMEEDPEGAMSVVSVETSDDGTTRRTETTVKKVVKTVTTRTVQQVPVGPDGLPLETSPVTSNYVQTMDRNFRKNGNGGPGSYLGQAGTATLPRNYHYPDGYGRPYEDGYPGSDHSYGSLSRVTRIDERYRPSMDTYRAPSRQDIYGPQPQVRVGGSNMDLNHFHPEPYGLEDDQRSVGFEDVDYGLMSDYGTARRAGTPSDARRRLREHESWHRSGISCQPCWQVSVAASCSSLVLLLLLGTSELPGMGHVPIGTCWKPAWQPSATPRQCHSAQGLCDCGSGSKADCLGKSCTRGCRKGSGGSSRTCHHPYQDTQGLELPVPDLGAPEVAEQPLGQCPGTAGVTELSPPMPFCWKYWIPLPGWEKNYSASDCKNGRIWDLRGGRGLGPWLLPRPAPGAMRLIPGACVSLGAQIDLSPGQQHALPVELALACAAGLAPASAGVRDQDPTSSLPVGWNGNCFPQGQDCAQMPSAFSPRSYEDMLVDEVAPDRYYWAPLAQHERGSLASLDSLRKGGPAPGNWRQPELPEVIAMLSFRLDAVKSNAAAYLQHLCYRNDKVKTEVRRLKGIPVLVGLLDHPKKEVHYGACGALKNISFGKDQDNKIAIKNCDGVPALVRLLRKAHDMDLTEVITGTLWNLSSHDSIKMAIVDHALHALTDEVIIPRSGWEREPNEDSKPRHIEWESVLTNTTGCLRYGSGRALAWVWAATLLLGCSWQAVAEDCGAAALVRQLLVVQTLSLEAFTLTLRGVGCPSPALSCLSHDGSLLPSRNVSSERSEARRKLRECDGLVDALIYIVQSEIGQKDSDSKLVENCVCLLRNLSYQVHREIPHAERYQETPLVPANNAGPHNASCFGAKKGKGKKLPEDPGADTVDFPKRTTPAKGYELLFQPEVVRIYISLLKESKTPAILEASAGAIQNLCAGSWTYGRCIRSALRQEKGLSAIADLLTHDSERVVKAASGALRNLAVDLRNKELIGKHAIPNLVKNLPGGQQTPAKNLSEDTVVSILNTINEVIVDNLEAAKKLRETQGIEKLVLINKSGNRSEREVRAAALVLQTVWGYKELRKPLEKEGWKKSDFQVNLSNASRTQGGNSFDDSTLPLIDRNQKTDKKSSREEIQMSNMGPDNYSTLNERDHSRTLDRSGDLGEMEPGKAAPLMQKI</sequence>
<dbReference type="SMART" id="SM00185">
    <property type="entry name" value="ARM"/>
    <property type="match status" value="6"/>
</dbReference>
<feature type="region of interest" description="Disordered" evidence="7">
    <location>
        <begin position="1251"/>
        <end position="1327"/>
    </location>
</feature>
<evidence type="ECO:0000256" key="2">
    <source>
        <dbReference type="ARBA" id="ARBA00005462"/>
    </source>
</evidence>
<dbReference type="Gene3D" id="1.25.10.10">
    <property type="entry name" value="Leucine-rich Repeat Variant"/>
    <property type="match status" value="1"/>
</dbReference>
<dbReference type="GO" id="GO:0005737">
    <property type="term" value="C:cytoplasm"/>
    <property type="evidence" value="ECO:0007669"/>
    <property type="project" value="TreeGrafter"/>
</dbReference>
<evidence type="ECO:0000256" key="3">
    <source>
        <dbReference type="ARBA" id="ARBA00022737"/>
    </source>
</evidence>
<evidence type="ECO:0000313" key="8">
    <source>
        <dbReference type="EMBL" id="KAG0116358.1"/>
    </source>
</evidence>
<proteinExistence type="inferred from homology"/>
<reference evidence="9" key="3">
    <citation type="submission" date="2022-01" db="EMBL/GenBank/DDBJ databases">
        <authorList>
            <person name="Rubenstein D.R."/>
        </authorList>
    </citation>
    <scope>NUCLEOTIDE SEQUENCE</scope>
    <source>
        <strain evidence="9">SS15</strain>
        <tissue evidence="9">Liver</tissue>
    </source>
</reference>
<dbReference type="InterPro" id="IPR016024">
    <property type="entry name" value="ARM-type_fold"/>
</dbReference>
<accession>A0A835TSV6</accession>
<evidence type="ECO:0000313" key="10">
    <source>
        <dbReference type="Proteomes" id="UP000618051"/>
    </source>
</evidence>
<feature type="compositionally biased region" description="Basic and acidic residues" evidence="7">
    <location>
        <begin position="1271"/>
        <end position="1284"/>
    </location>
</feature>
<gene>
    <name evidence="9" type="ORF">IHE44_0006503</name>
    <name evidence="8" type="ORF">IHE44_004139</name>
</gene>
<name>A0A835TSV6_9PASS</name>